<evidence type="ECO:0000256" key="2">
    <source>
        <dbReference type="ARBA" id="ARBA00022679"/>
    </source>
</evidence>
<accession>A0A9X2LIK1</accession>
<dbReference type="PANTHER" id="PTHR43464:SF19">
    <property type="entry name" value="UBIQUINONE BIOSYNTHESIS O-METHYLTRANSFERASE, MITOCHONDRIAL"/>
    <property type="match status" value="1"/>
</dbReference>
<comment type="caution">
    <text evidence="6">The sequence shown here is derived from an EMBL/GenBank/DDBJ whole genome shotgun (WGS) entry which is preliminary data.</text>
</comment>
<dbReference type="GO" id="GO:0061542">
    <property type="term" value="F:3-demethylubiquinol 3-O-methyltransferase activity"/>
    <property type="evidence" value="ECO:0007669"/>
    <property type="project" value="UniProtKB-EC"/>
</dbReference>
<keyword evidence="7" id="KW-1185">Reference proteome</keyword>
<reference evidence="6" key="1">
    <citation type="submission" date="2022-06" db="EMBL/GenBank/DDBJ databases">
        <title>WGS of actinobacteria.</title>
        <authorList>
            <person name="Thawai C."/>
        </authorList>
    </citation>
    <scope>NUCLEOTIDE SEQUENCE</scope>
    <source>
        <strain evidence="6">AA8</strain>
    </source>
</reference>
<dbReference type="GO" id="GO:0032259">
    <property type="term" value="P:methylation"/>
    <property type="evidence" value="ECO:0007669"/>
    <property type="project" value="UniProtKB-KW"/>
</dbReference>
<keyword evidence="1 6" id="KW-0489">Methyltransferase</keyword>
<name>A0A9X2LIK1_9ACTN</name>
<dbReference type="EC" id="2.1.1.64" evidence="6"/>
<dbReference type="GO" id="GO:0102208">
    <property type="term" value="F:2-polyprenyl-6-hydroxyphenol methylase activity"/>
    <property type="evidence" value="ECO:0007669"/>
    <property type="project" value="UniProtKB-EC"/>
</dbReference>
<gene>
    <name evidence="6" type="primary">ubiG</name>
    <name evidence="6" type="ORF">NQU55_19215</name>
</gene>
<proteinExistence type="predicted"/>
<keyword evidence="2 6" id="KW-0808">Transferase</keyword>
<dbReference type="Proteomes" id="UP001142374">
    <property type="component" value="Unassembled WGS sequence"/>
</dbReference>
<evidence type="ECO:0000259" key="5">
    <source>
        <dbReference type="Pfam" id="PF08241"/>
    </source>
</evidence>
<keyword evidence="3" id="KW-0831">Ubiquinone biosynthesis</keyword>
<sequence length="235" mass="25482">MGRGDGGAELFEEMARDWWAEDSPAAPLRALNQPRFAFFDRYVDGGWAGRRVLDVGCGGGFTTEYLASRGAVASGVDVSPALVRAARKHAAESGLDIRYAVGAGERLPFADGSFSVVTCLDVLEHVPGPGEVVCEIRRVLAPGGVFLFDTINRTWRSRLIMIWGLEHVLRVIPRGTHDWNDFITPAEATGYLGAAGLTPLGRMAGLFVVGRRPDGSFRTRLSRDLSCTYLGAARR</sequence>
<evidence type="ECO:0000313" key="6">
    <source>
        <dbReference type="EMBL" id="MCQ8771880.1"/>
    </source>
</evidence>
<dbReference type="Gene3D" id="3.40.50.150">
    <property type="entry name" value="Vaccinia Virus protein VP39"/>
    <property type="match status" value="1"/>
</dbReference>
<dbReference type="EMBL" id="JANIID010000017">
    <property type="protein sequence ID" value="MCQ8771880.1"/>
    <property type="molecule type" value="Genomic_DNA"/>
</dbReference>
<dbReference type="InterPro" id="IPR029063">
    <property type="entry name" value="SAM-dependent_MTases_sf"/>
</dbReference>
<evidence type="ECO:0000256" key="4">
    <source>
        <dbReference type="ARBA" id="ARBA00022691"/>
    </source>
</evidence>
<protein>
    <submittedName>
        <fullName evidence="6">Bifunctional 2-polyprenyl-6-hydroxyphenol methylase/3-demethylubiquinol 3-O-methyltransferase UbiG</fullName>
        <ecNumber evidence="6">2.1.1.222</ecNumber>
        <ecNumber evidence="6">2.1.1.64</ecNumber>
    </submittedName>
</protein>
<organism evidence="6 7">
    <name type="scientific">Streptomyces telluris</name>
    <dbReference type="NCBI Taxonomy" id="2720021"/>
    <lineage>
        <taxon>Bacteria</taxon>
        <taxon>Bacillati</taxon>
        <taxon>Actinomycetota</taxon>
        <taxon>Actinomycetes</taxon>
        <taxon>Kitasatosporales</taxon>
        <taxon>Streptomycetaceae</taxon>
        <taxon>Streptomyces</taxon>
    </lineage>
</organism>
<feature type="domain" description="Methyltransferase type 11" evidence="5">
    <location>
        <begin position="53"/>
        <end position="148"/>
    </location>
</feature>
<keyword evidence="4" id="KW-0949">S-adenosyl-L-methionine</keyword>
<evidence type="ECO:0000256" key="3">
    <source>
        <dbReference type="ARBA" id="ARBA00022688"/>
    </source>
</evidence>
<dbReference type="GO" id="GO:0010420">
    <property type="term" value="F:polyprenyldihydroxybenzoate methyltransferase activity"/>
    <property type="evidence" value="ECO:0007669"/>
    <property type="project" value="InterPro"/>
</dbReference>
<dbReference type="InterPro" id="IPR010233">
    <property type="entry name" value="UbiG_MeTrfase"/>
</dbReference>
<dbReference type="PANTHER" id="PTHR43464">
    <property type="entry name" value="METHYLTRANSFERASE"/>
    <property type="match status" value="1"/>
</dbReference>
<evidence type="ECO:0000256" key="1">
    <source>
        <dbReference type="ARBA" id="ARBA00022603"/>
    </source>
</evidence>
<dbReference type="CDD" id="cd02440">
    <property type="entry name" value="AdoMet_MTases"/>
    <property type="match status" value="1"/>
</dbReference>
<dbReference type="InterPro" id="IPR013216">
    <property type="entry name" value="Methyltransf_11"/>
</dbReference>
<dbReference type="EC" id="2.1.1.222" evidence="6"/>
<dbReference type="SUPFAM" id="SSF53335">
    <property type="entry name" value="S-adenosyl-L-methionine-dependent methyltransferases"/>
    <property type="match status" value="1"/>
</dbReference>
<dbReference type="AlphaFoldDB" id="A0A9X2LIK1"/>
<dbReference type="Pfam" id="PF08241">
    <property type="entry name" value="Methyltransf_11"/>
    <property type="match status" value="1"/>
</dbReference>
<evidence type="ECO:0000313" key="7">
    <source>
        <dbReference type="Proteomes" id="UP001142374"/>
    </source>
</evidence>
<dbReference type="NCBIfam" id="TIGR01983">
    <property type="entry name" value="UbiG"/>
    <property type="match status" value="1"/>
</dbReference>
<dbReference type="RefSeq" id="WP_168095532.1">
    <property type="nucleotide sequence ID" value="NZ_JAATER010000435.1"/>
</dbReference>